<reference evidence="2" key="1">
    <citation type="submission" date="2021-08" db="EMBL/GenBank/DDBJ databases">
        <title>Flavobacterium sp. strain CC-SYL302.</title>
        <authorList>
            <person name="Lin S.-Y."/>
            <person name="Lee T.-H."/>
            <person name="Young C.-C."/>
        </authorList>
    </citation>
    <scope>NUCLEOTIDE SEQUENCE</scope>
    <source>
        <strain evidence="2">CC-SYL302</strain>
    </source>
</reference>
<feature type="transmembrane region" description="Helical" evidence="1">
    <location>
        <begin position="7"/>
        <end position="27"/>
    </location>
</feature>
<keyword evidence="3" id="KW-1185">Reference proteome</keyword>
<feature type="transmembrane region" description="Helical" evidence="1">
    <location>
        <begin position="70"/>
        <end position="91"/>
    </location>
</feature>
<organism evidence="2 3">
    <name type="scientific">Flavobacterium agricola</name>
    <dbReference type="NCBI Taxonomy" id="2870839"/>
    <lineage>
        <taxon>Bacteria</taxon>
        <taxon>Pseudomonadati</taxon>
        <taxon>Bacteroidota</taxon>
        <taxon>Flavobacteriia</taxon>
        <taxon>Flavobacteriales</taxon>
        <taxon>Flavobacteriaceae</taxon>
        <taxon>Flavobacterium</taxon>
    </lineage>
</organism>
<dbReference type="RefSeq" id="WP_394358589.1">
    <property type="nucleotide sequence ID" value="NZ_CP081495.1"/>
</dbReference>
<keyword evidence="1" id="KW-0472">Membrane</keyword>
<dbReference type="EMBL" id="CP081495">
    <property type="protein sequence ID" value="UYW02523.1"/>
    <property type="molecule type" value="Genomic_DNA"/>
</dbReference>
<accession>A0ABY6M1T9</accession>
<proteinExistence type="predicted"/>
<dbReference type="Pfam" id="PF10825">
    <property type="entry name" value="DUF2752"/>
    <property type="match status" value="1"/>
</dbReference>
<evidence type="ECO:0000256" key="1">
    <source>
        <dbReference type="SAM" id="Phobius"/>
    </source>
</evidence>
<evidence type="ECO:0000313" key="2">
    <source>
        <dbReference type="EMBL" id="UYW02523.1"/>
    </source>
</evidence>
<keyword evidence="1" id="KW-0812">Transmembrane</keyword>
<dbReference type="InterPro" id="IPR021215">
    <property type="entry name" value="DUF2752"/>
</dbReference>
<dbReference type="Proteomes" id="UP001163328">
    <property type="component" value="Chromosome"/>
</dbReference>
<sequence>MLATKQFYSLLVIGCLLGWAWVLIHVFQVTDSGTSLQVCLLQKATNLPCASCGTTRGVSAFFSGNIVQAFLHNPLSLFISCCLLILPVFLLKDAVSKKKQLYRAYLNFNLNRTFWIIGLTIFILCWTWNLYKHYNQLAF</sequence>
<gene>
    <name evidence="2" type="ORF">K5I29_06520</name>
</gene>
<name>A0ABY6M1T9_9FLAO</name>
<keyword evidence="1" id="KW-1133">Transmembrane helix</keyword>
<feature type="transmembrane region" description="Helical" evidence="1">
    <location>
        <begin position="112"/>
        <end position="131"/>
    </location>
</feature>
<protein>
    <submittedName>
        <fullName evidence="2">DUF2752 domain-containing protein</fullName>
    </submittedName>
</protein>
<evidence type="ECO:0000313" key="3">
    <source>
        <dbReference type="Proteomes" id="UP001163328"/>
    </source>
</evidence>